<sequence>MSGAVLVWRVGPASARTPRRTVVTVIVSVVVVAALAGVSFGVGDYLVPPDRIVLTLLGEGDAQETLVVTRLRLPRVLLGLLVGAMLGLSGAIVQTTARNGLASPDLLGVTGGASAGAVAVIVLGGATGFSSFLHGVGTTAAALAGGLAAGATVAVVLRATRGGQLQTVLIGVGVSALFSGLTSGMLVEASIDDAERASAWLMGSLGGRGVEEVRLAAGALALVVVILVPLSARLSALHLGEDTAASLGHRVPRLRAGLLVSAVVLASIAAAVAGPIGFVALVAPHLARLASRAPRAPLAASALAGSALVTGSDIVARVVAAPLLLPTGAVSAIVGAPFLIWLLVRERKGVGS</sequence>
<comment type="subcellular location">
    <subcellularLocation>
        <location evidence="1">Cell membrane</location>
        <topology evidence="1">Multi-pass membrane protein</topology>
    </subcellularLocation>
</comment>
<accession>A0AA97FIM5</accession>
<name>A0AA97FIM5_9MICO</name>
<keyword evidence="6 8" id="KW-1133">Transmembrane helix</keyword>
<comment type="similarity">
    <text evidence="2">Belongs to the binding-protein-dependent transport system permease family. FecCD subfamily.</text>
</comment>
<evidence type="ECO:0000256" key="1">
    <source>
        <dbReference type="ARBA" id="ARBA00004651"/>
    </source>
</evidence>
<keyword evidence="3" id="KW-0813">Transport</keyword>
<dbReference type="Proteomes" id="UP001305498">
    <property type="component" value="Chromosome"/>
</dbReference>
<evidence type="ECO:0000256" key="7">
    <source>
        <dbReference type="ARBA" id="ARBA00023136"/>
    </source>
</evidence>
<feature type="transmembrane region" description="Helical" evidence="8">
    <location>
        <begin position="76"/>
        <end position="94"/>
    </location>
</feature>
<dbReference type="InterPro" id="IPR037294">
    <property type="entry name" value="ABC_BtuC-like"/>
</dbReference>
<keyword evidence="4" id="KW-1003">Cell membrane</keyword>
<dbReference type="GO" id="GO:0005886">
    <property type="term" value="C:plasma membrane"/>
    <property type="evidence" value="ECO:0007669"/>
    <property type="project" value="UniProtKB-SubCell"/>
</dbReference>
<dbReference type="RefSeq" id="WP_317139785.1">
    <property type="nucleotide sequence ID" value="NZ_CP118157.1"/>
</dbReference>
<evidence type="ECO:0000256" key="4">
    <source>
        <dbReference type="ARBA" id="ARBA00022475"/>
    </source>
</evidence>
<evidence type="ECO:0000313" key="10">
    <source>
        <dbReference type="Proteomes" id="UP001305498"/>
    </source>
</evidence>
<keyword evidence="7 8" id="KW-0472">Membrane</keyword>
<dbReference type="GO" id="GO:0033214">
    <property type="term" value="P:siderophore-iron import into cell"/>
    <property type="evidence" value="ECO:0007669"/>
    <property type="project" value="TreeGrafter"/>
</dbReference>
<reference evidence="9 10" key="1">
    <citation type="submission" date="2023-02" db="EMBL/GenBank/DDBJ databases">
        <title>Microbacterium betulae sp. nov., isolated from birch wood.</title>
        <authorList>
            <person name="Pasciak M."/>
            <person name="Pawlik K.J."/>
            <person name="Martynowski D."/>
            <person name="Laczmanski L."/>
            <person name="Ciekot J."/>
            <person name="Szponar B."/>
            <person name="Wojcik-Fatla A."/>
            <person name="Mackiewicz B."/>
            <person name="Farian E."/>
            <person name="Cholewa G."/>
            <person name="Cholewa A."/>
            <person name="Dutkiewicz J."/>
        </authorList>
    </citation>
    <scope>NUCLEOTIDE SEQUENCE [LARGE SCALE GENOMIC DNA]</scope>
    <source>
        <strain evidence="9 10">AB</strain>
    </source>
</reference>
<feature type="transmembrane region" description="Helical" evidence="8">
    <location>
        <begin position="106"/>
        <end position="126"/>
    </location>
</feature>
<evidence type="ECO:0000313" key="9">
    <source>
        <dbReference type="EMBL" id="WOF23314.1"/>
    </source>
</evidence>
<evidence type="ECO:0000256" key="2">
    <source>
        <dbReference type="ARBA" id="ARBA00007935"/>
    </source>
</evidence>
<dbReference type="Pfam" id="PF01032">
    <property type="entry name" value="FecCD"/>
    <property type="match status" value="1"/>
</dbReference>
<dbReference type="AlphaFoldDB" id="A0AA97FIM5"/>
<feature type="transmembrane region" description="Helical" evidence="8">
    <location>
        <begin position="168"/>
        <end position="187"/>
    </location>
</feature>
<organism evidence="9 10">
    <name type="scientific">Microbacterium betulae</name>
    <dbReference type="NCBI Taxonomy" id="2981139"/>
    <lineage>
        <taxon>Bacteria</taxon>
        <taxon>Bacillati</taxon>
        <taxon>Actinomycetota</taxon>
        <taxon>Actinomycetes</taxon>
        <taxon>Micrococcales</taxon>
        <taxon>Microbacteriaceae</taxon>
        <taxon>Microbacterium</taxon>
    </lineage>
</organism>
<dbReference type="CDD" id="cd06550">
    <property type="entry name" value="TM_ABC_iron-siderophores_like"/>
    <property type="match status" value="1"/>
</dbReference>
<protein>
    <submittedName>
        <fullName evidence="9">Iron ABC transporter permease</fullName>
    </submittedName>
</protein>
<evidence type="ECO:0000256" key="5">
    <source>
        <dbReference type="ARBA" id="ARBA00022692"/>
    </source>
</evidence>
<dbReference type="SUPFAM" id="SSF81345">
    <property type="entry name" value="ABC transporter involved in vitamin B12 uptake, BtuC"/>
    <property type="match status" value="1"/>
</dbReference>
<dbReference type="Gene3D" id="1.10.3470.10">
    <property type="entry name" value="ABC transporter involved in vitamin B12 uptake, BtuC"/>
    <property type="match status" value="1"/>
</dbReference>
<proteinExistence type="inferred from homology"/>
<dbReference type="GO" id="GO:0022857">
    <property type="term" value="F:transmembrane transporter activity"/>
    <property type="evidence" value="ECO:0007669"/>
    <property type="project" value="InterPro"/>
</dbReference>
<evidence type="ECO:0000256" key="3">
    <source>
        <dbReference type="ARBA" id="ARBA00022448"/>
    </source>
</evidence>
<feature type="transmembrane region" description="Helical" evidence="8">
    <location>
        <begin position="257"/>
        <end position="283"/>
    </location>
</feature>
<feature type="transmembrane region" description="Helical" evidence="8">
    <location>
        <begin position="215"/>
        <end position="236"/>
    </location>
</feature>
<dbReference type="KEGG" id="mbet:N8K70_01185"/>
<dbReference type="EMBL" id="CP118157">
    <property type="protein sequence ID" value="WOF23314.1"/>
    <property type="molecule type" value="Genomic_DNA"/>
</dbReference>
<feature type="transmembrane region" description="Helical" evidence="8">
    <location>
        <begin position="323"/>
        <end position="344"/>
    </location>
</feature>
<evidence type="ECO:0000256" key="8">
    <source>
        <dbReference type="SAM" id="Phobius"/>
    </source>
</evidence>
<dbReference type="InterPro" id="IPR000522">
    <property type="entry name" value="ABC_transptr_permease_BtuC"/>
</dbReference>
<feature type="transmembrane region" description="Helical" evidence="8">
    <location>
        <begin position="132"/>
        <end position="156"/>
    </location>
</feature>
<gene>
    <name evidence="9" type="ORF">N8K70_01185</name>
</gene>
<dbReference type="PANTHER" id="PTHR30472:SF24">
    <property type="entry name" value="FERRIC ENTEROBACTIN TRANSPORT SYSTEM PERMEASE PROTEIN FEPG"/>
    <property type="match status" value="1"/>
</dbReference>
<evidence type="ECO:0000256" key="6">
    <source>
        <dbReference type="ARBA" id="ARBA00022989"/>
    </source>
</evidence>
<feature type="transmembrane region" description="Helical" evidence="8">
    <location>
        <begin position="21"/>
        <end position="42"/>
    </location>
</feature>
<dbReference type="PANTHER" id="PTHR30472">
    <property type="entry name" value="FERRIC ENTEROBACTIN TRANSPORT SYSTEM PERMEASE PROTEIN"/>
    <property type="match status" value="1"/>
</dbReference>
<keyword evidence="5 8" id="KW-0812">Transmembrane</keyword>
<keyword evidence="10" id="KW-1185">Reference proteome</keyword>